<evidence type="ECO:0000313" key="2">
    <source>
        <dbReference type="EMBL" id="HIU49185.1"/>
    </source>
</evidence>
<keyword evidence="1" id="KW-0472">Membrane</keyword>
<organism evidence="2 3">
    <name type="scientific">Candidatus Avimonoglobus intestinipullorum</name>
    <dbReference type="NCBI Taxonomy" id="2840699"/>
    <lineage>
        <taxon>Bacteria</taxon>
        <taxon>Bacillati</taxon>
        <taxon>Bacillota</taxon>
        <taxon>Clostridia</taxon>
        <taxon>Eubacteriales</taxon>
        <taxon>Candidatus Avimonoglobus</taxon>
    </lineage>
</organism>
<protein>
    <submittedName>
        <fullName evidence="2">ABC transporter permease</fullName>
    </submittedName>
</protein>
<proteinExistence type="predicted"/>
<sequence length="185" mass="21491">MDYILYFFIYSVLGWVLETGFAFVTERRFVVRRNLLKSPMCPVYGLGAVFLILTLKPVSDSPLLLFCGGFLVASCVEFIYAMFWERFYNVRFWDYRAMSANLGGKVCAWFSLCWGVITILFIRFLEPAISGAVSALPAYQKLLFGSFFCIYFLVDLSKTAKAYKAYGRYETDELEQIFTYIKRYN</sequence>
<keyword evidence="1" id="KW-1133">Transmembrane helix</keyword>
<accession>A0A9D1LWB9</accession>
<comment type="caution">
    <text evidence="2">The sequence shown here is derived from an EMBL/GenBank/DDBJ whole genome shotgun (WGS) entry which is preliminary data.</text>
</comment>
<feature type="transmembrane region" description="Helical" evidence="1">
    <location>
        <begin position="137"/>
        <end position="154"/>
    </location>
</feature>
<feature type="transmembrane region" description="Helical" evidence="1">
    <location>
        <begin position="106"/>
        <end position="125"/>
    </location>
</feature>
<keyword evidence="1" id="KW-0812">Transmembrane</keyword>
<feature type="transmembrane region" description="Helical" evidence="1">
    <location>
        <begin position="36"/>
        <end position="55"/>
    </location>
</feature>
<feature type="transmembrane region" description="Helical" evidence="1">
    <location>
        <begin position="61"/>
        <end position="85"/>
    </location>
</feature>
<dbReference type="EMBL" id="DVND01000189">
    <property type="protein sequence ID" value="HIU49185.1"/>
    <property type="molecule type" value="Genomic_DNA"/>
</dbReference>
<dbReference type="Pfam" id="PF06541">
    <property type="entry name" value="ABC_trans_CmpB"/>
    <property type="match status" value="1"/>
</dbReference>
<evidence type="ECO:0000313" key="3">
    <source>
        <dbReference type="Proteomes" id="UP000824111"/>
    </source>
</evidence>
<dbReference type="AlphaFoldDB" id="A0A9D1LWB9"/>
<dbReference type="InterPro" id="IPR010540">
    <property type="entry name" value="CmpB_TMEM229"/>
</dbReference>
<evidence type="ECO:0000256" key="1">
    <source>
        <dbReference type="SAM" id="Phobius"/>
    </source>
</evidence>
<reference evidence="2" key="1">
    <citation type="submission" date="2020-10" db="EMBL/GenBank/DDBJ databases">
        <authorList>
            <person name="Gilroy R."/>
        </authorList>
    </citation>
    <scope>NUCLEOTIDE SEQUENCE</scope>
    <source>
        <strain evidence="2">ChiSjej4B22-9803</strain>
    </source>
</reference>
<feature type="transmembrane region" description="Helical" evidence="1">
    <location>
        <begin position="6"/>
        <end position="24"/>
    </location>
</feature>
<dbReference type="Proteomes" id="UP000824111">
    <property type="component" value="Unassembled WGS sequence"/>
</dbReference>
<gene>
    <name evidence="2" type="ORF">IAB04_07445</name>
</gene>
<reference evidence="2" key="2">
    <citation type="journal article" date="2021" name="PeerJ">
        <title>Extensive microbial diversity within the chicken gut microbiome revealed by metagenomics and culture.</title>
        <authorList>
            <person name="Gilroy R."/>
            <person name="Ravi A."/>
            <person name="Getino M."/>
            <person name="Pursley I."/>
            <person name="Horton D.L."/>
            <person name="Alikhan N.F."/>
            <person name="Baker D."/>
            <person name="Gharbi K."/>
            <person name="Hall N."/>
            <person name="Watson M."/>
            <person name="Adriaenssens E.M."/>
            <person name="Foster-Nyarko E."/>
            <person name="Jarju S."/>
            <person name="Secka A."/>
            <person name="Antonio M."/>
            <person name="Oren A."/>
            <person name="Chaudhuri R.R."/>
            <person name="La Ragione R."/>
            <person name="Hildebrand F."/>
            <person name="Pallen M.J."/>
        </authorList>
    </citation>
    <scope>NUCLEOTIDE SEQUENCE</scope>
    <source>
        <strain evidence="2">ChiSjej4B22-9803</strain>
    </source>
</reference>
<name>A0A9D1LWB9_9FIRM</name>